<sequence>MSACGTTVFTRFPQLPAELRRQIWFEALPNDGPAVYLYNWRWRLKYEDPGGEQALHDGIDRERYVEVCSVPEVAFVNREARAAVGEWARARGYTMRFREETQGHCIIRPWDLQRDMLYVGRDQWETFCEHPYDETPYGDMAASIRHLAIPAFTAYYSCEELGEHLFHYMPNLASLSAVWGKVLEPRLSRDSQRPARRLELLAEAPDDYAEVQPRWELEDITDRGEPVTLAALDHTDGSMIYEEGDLDEWMQEIEMEMATLNLPEHVVDREGGQMSLLLRPVTAVRK</sequence>
<evidence type="ECO:0000313" key="3">
    <source>
        <dbReference type="Proteomes" id="UP000237481"/>
    </source>
</evidence>
<dbReference type="EMBL" id="PKSG01000310">
    <property type="protein sequence ID" value="POR36667.1"/>
    <property type="molecule type" value="Genomic_DNA"/>
</dbReference>
<feature type="domain" description="2EXR" evidence="1">
    <location>
        <begin position="9"/>
        <end position="116"/>
    </location>
</feature>
<evidence type="ECO:0000259" key="1">
    <source>
        <dbReference type="Pfam" id="PF20150"/>
    </source>
</evidence>
<dbReference type="AlphaFoldDB" id="A0A2S4L2P7"/>
<dbReference type="PANTHER" id="PTHR35910">
    <property type="entry name" value="2EXR DOMAIN-CONTAINING PROTEIN"/>
    <property type="match status" value="1"/>
</dbReference>
<protein>
    <recommendedName>
        <fullName evidence="1">2EXR domain-containing protein</fullName>
    </recommendedName>
</protein>
<organism evidence="2 3">
    <name type="scientific">Tolypocladium paradoxum</name>
    <dbReference type="NCBI Taxonomy" id="94208"/>
    <lineage>
        <taxon>Eukaryota</taxon>
        <taxon>Fungi</taxon>
        <taxon>Dikarya</taxon>
        <taxon>Ascomycota</taxon>
        <taxon>Pezizomycotina</taxon>
        <taxon>Sordariomycetes</taxon>
        <taxon>Hypocreomycetidae</taxon>
        <taxon>Hypocreales</taxon>
        <taxon>Ophiocordycipitaceae</taxon>
        <taxon>Tolypocladium</taxon>
    </lineage>
</organism>
<dbReference type="InterPro" id="IPR045518">
    <property type="entry name" value="2EXR"/>
</dbReference>
<dbReference type="PANTHER" id="PTHR35910:SF6">
    <property type="entry name" value="2EXR DOMAIN-CONTAINING PROTEIN"/>
    <property type="match status" value="1"/>
</dbReference>
<dbReference type="OrthoDB" id="4927692at2759"/>
<comment type="caution">
    <text evidence="2">The sequence shown here is derived from an EMBL/GenBank/DDBJ whole genome shotgun (WGS) entry which is preliminary data.</text>
</comment>
<gene>
    <name evidence="2" type="ORF">TPAR_03129</name>
</gene>
<dbReference type="Proteomes" id="UP000237481">
    <property type="component" value="Unassembled WGS sequence"/>
</dbReference>
<name>A0A2S4L2P7_9HYPO</name>
<accession>A0A2S4L2P7</accession>
<reference evidence="2 3" key="1">
    <citation type="submission" date="2018-01" db="EMBL/GenBank/DDBJ databases">
        <title>Harnessing the power of phylogenomics to disentangle the directionality and signatures of interkingdom host jumping in the parasitic fungal genus Tolypocladium.</title>
        <authorList>
            <person name="Quandt C.A."/>
            <person name="Patterson W."/>
            <person name="Spatafora J.W."/>
        </authorList>
    </citation>
    <scope>NUCLEOTIDE SEQUENCE [LARGE SCALE GENOMIC DNA]</scope>
    <source>
        <strain evidence="2 3">NRBC 100945</strain>
    </source>
</reference>
<dbReference type="Pfam" id="PF20150">
    <property type="entry name" value="2EXR"/>
    <property type="match status" value="1"/>
</dbReference>
<keyword evidence="3" id="KW-1185">Reference proteome</keyword>
<proteinExistence type="predicted"/>
<evidence type="ECO:0000313" key="2">
    <source>
        <dbReference type="EMBL" id="POR36667.1"/>
    </source>
</evidence>